<keyword evidence="1" id="KW-0574">Periplasm</keyword>
<dbReference type="InterPro" id="IPR011990">
    <property type="entry name" value="TPR-like_helical_dom_sf"/>
</dbReference>
<dbReference type="Pfam" id="PF13174">
    <property type="entry name" value="TPR_6"/>
    <property type="match status" value="1"/>
</dbReference>
<dbReference type="NCBIfam" id="TIGR02795">
    <property type="entry name" value="tol_pal_ybgF"/>
    <property type="match status" value="1"/>
</dbReference>
<dbReference type="STRING" id="1072685.IX83_05735"/>
<dbReference type="AlphaFoldDB" id="A0A077DE11"/>
<accession>A0A077DE11</accession>
<dbReference type="Gene3D" id="1.25.40.10">
    <property type="entry name" value="Tetratricopeptide repeat domain"/>
    <property type="match status" value="1"/>
</dbReference>
<comment type="subcellular location">
    <subcellularLocation>
        <location evidence="1">Periplasm</location>
    </subcellularLocation>
</comment>
<keyword evidence="1" id="KW-0132">Cell division</keyword>
<dbReference type="InterPro" id="IPR034706">
    <property type="entry name" value="CpoB"/>
</dbReference>
<dbReference type="InterPro" id="IPR014162">
    <property type="entry name" value="CpoB_C"/>
</dbReference>
<dbReference type="EMBL" id="CP009238">
    <property type="protein sequence ID" value="AIL32884.1"/>
    <property type="molecule type" value="Genomic_DNA"/>
</dbReference>
<evidence type="ECO:0000313" key="4">
    <source>
        <dbReference type="Proteomes" id="UP000028945"/>
    </source>
</evidence>
<keyword evidence="1" id="KW-0732">Signal</keyword>
<keyword evidence="1" id="KW-0131">Cell cycle</keyword>
<evidence type="ECO:0000256" key="1">
    <source>
        <dbReference type="HAMAP-Rule" id="MF_02066"/>
    </source>
</evidence>
<dbReference type="Pfam" id="PF13432">
    <property type="entry name" value="TPR_16"/>
    <property type="match status" value="1"/>
</dbReference>
<name>A0A077DE11_9BURK</name>
<sequence length="218" mass="24196" precursor="true">MMPFYKKLLFSSCACLLLSPVAHAFVEDSDARRAILELRAQMRQSQLARAELQNQIQALQQEVANLRGMVESSQGQSLNSDASLNSVNNPQVGDPQQQQSYDQAMDLYRQGLYTQAANAFSSFSKQYTSSPLTPKAMFYEGSARYASKDYKNAIAVLNNVVSSFPNDSTAPDALLVVAAAQVELNQIKDAKQTLLRIQKFYPNTAASDTATERLKYFK</sequence>
<dbReference type="Proteomes" id="UP000028945">
    <property type="component" value="Chromosome"/>
</dbReference>
<evidence type="ECO:0000313" key="3">
    <source>
        <dbReference type="EMBL" id="AIL32884.1"/>
    </source>
</evidence>
<keyword evidence="4" id="KW-1185">Reference proteome</keyword>
<dbReference type="HOGENOM" id="CLU_044315_1_0_4"/>
<comment type="function">
    <text evidence="1">Mediates coordination of peptidoglycan synthesis and outer membrane constriction during cell division.</text>
</comment>
<protein>
    <recommendedName>
        <fullName evidence="1">Cell division coordinator CpoB</fullName>
    </recommendedName>
</protein>
<feature type="region of interest" description="Disordered" evidence="2">
    <location>
        <begin position="75"/>
        <end position="98"/>
    </location>
</feature>
<dbReference type="GO" id="GO:0043093">
    <property type="term" value="P:FtsZ-dependent cytokinesis"/>
    <property type="evidence" value="ECO:0007669"/>
    <property type="project" value="UniProtKB-UniRule"/>
</dbReference>
<feature type="chain" id="PRO_5009982514" description="Cell division coordinator CpoB" evidence="1">
    <location>
        <begin position="25"/>
        <end position="218"/>
    </location>
</feature>
<dbReference type="OrthoDB" id="8525418at2"/>
<dbReference type="RefSeq" id="WP_038500081.1">
    <property type="nucleotide sequence ID" value="NZ_AFWK01000081.1"/>
</dbReference>
<reference evidence="3 4" key="1">
    <citation type="journal article" date="2014" name="BMC Genomics">
        <title>A genomic perspective on a new bacterial genus and species from the Alcaligenaceae family, Basilea psittacipulmonis.</title>
        <authorList>
            <person name="Whiteson K.L."/>
            <person name="Hernandez D."/>
            <person name="Lazarevic V."/>
            <person name="Gaia N."/>
            <person name="Farinelli L."/>
            <person name="Francois P."/>
            <person name="Pilo P."/>
            <person name="Frey J."/>
            <person name="Schrenzel J."/>
        </authorList>
    </citation>
    <scope>NUCLEOTIDE SEQUENCE [LARGE SCALE GENOMIC DNA]</scope>
    <source>
        <strain evidence="3 4">DSM 24701</strain>
    </source>
</reference>
<dbReference type="HAMAP" id="MF_02066">
    <property type="entry name" value="CpoB"/>
    <property type="match status" value="1"/>
</dbReference>
<dbReference type="GO" id="GO:0030288">
    <property type="term" value="C:outer membrane-bounded periplasmic space"/>
    <property type="evidence" value="ECO:0007669"/>
    <property type="project" value="UniProtKB-UniRule"/>
</dbReference>
<proteinExistence type="inferred from homology"/>
<dbReference type="SUPFAM" id="SSF48452">
    <property type="entry name" value="TPR-like"/>
    <property type="match status" value="1"/>
</dbReference>
<gene>
    <name evidence="1" type="primary">cpoB</name>
    <name evidence="3" type="ORF">IX83_05735</name>
</gene>
<comment type="similarity">
    <text evidence="1">Belongs to the CpoB family.</text>
</comment>
<organism evidence="3 4">
    <name type="scientific">Basilea psittacipulmonis DSM 24701</name>
    <dbReference type="NCBI Taxonomy" id="1072685"/>
    <lineage>
        <taxon>Bacteria</taxon>
        <taxon>Pseudomonadati</taxon>
        <taxon>Pseudomonadota</taxon>
        <taxon>Betaproteobacteria</taxon>
        <taxon>Burkholderiales</taxon>
        <taxon>Alcaligenaceae</taxon>
        <taxon>Basilea</taxon>
    </lineage>
</organism>
<dbReference type="InterPro" id="IPR019734">
    <property type="entry name" value="TPR_rpt"/>
</dbReference>
<dbReference type="eggNOG" id="COG1729">
    <property type="taxonomic scope" value="Bacteria"/>
</dbReference>
<feature type="signal peptide" evidence="1">
    <location>
        <begin position="1"/>
        <end position="24"/>
    </location>
</feature>
<evidence type="ECO:0000256" key="2">
    <source>
        <dbReference type="SAM" id="MobiDB-lite"/>
    </source>
</evidence>
<dbReference type="KEGG" id="bpsi:IX83_05735"/>